<dbReference type="PROSITE" id="PS51257">
    <property type="entry name" value="PROKAR_LIPOPROTEIN"/>
    <property type="match status" value="1"/>
</dbReference>
<dbReference type="PANTHER" id="PTHR30329:SF21">
    <property type="entry name" value="LIPOPROTEIN YIAD-RELATED"/>
    <property type="match status" value="1"/>
</dbReference>
<dbReference type="OrthoDB" id="502243at2"/>
<dbReference type="InterPro" id="IPR006664">
    <property type="entry name" value="OMP_bac"/>
</dbReference>
<evidence type="ECO:0000256" key="3">
    <source>
        <dbReference type="ARBA" id="ARBA00023237"/>
    </source>
</evidence>
<feature type="chain" id="PRO_5016176362" evidence="6">
    <location>
        <begin position="20"/>
        <end position="216"/>
    </location>
</feature>
<dbReference type="SUPFAM" id="SSF103088">
    <property type="entry name" value="OmpA-like"/>
    <property type="match status" value="1"/>
</dbReference>
<organism evidence="8 9">
    <name type="scientific">Acaryochloris thomasi RCC1774</name>
    <dbReference type="NCBI Taxonomy" id="1764569"/>
    <lineage>
        <taxon>Bacteria</taxon>
        <taxon>Bacillati</taxon>
        <taxon>Cyanobacteriota</taxon>
        <taxon>Cyanophyceae</taxon>
        <taxon>Acaryochloridales</taxon>
        <taxon>Acaryochloridaceae</taxon>
        <taxon>Acaryochloris</taxon>
        <taxon>Acaryochloris thomasi</taxon>
    </lineage>
</organism>
<feature type="region of interest" description="Disordered" evidence="5">
    <location>
        <begin position="24"/>
        <end position="75"/>
    </location>
</feature>
<dbReference type="InterPro" id="IPR006665">
    <property type="entry name" value="OmpA-like"/>
</dbReference>
<evidence type="ECO:0000259" key="7">
    <source>
        <dbReference type="PROSITE" id="PS51123"/>
    </source>
</evidence>
<keyword evidence="9" id="KW-1185">Reference proteome</keyword>
<evidence type="ECO:0000256" key="2">
    <source>
        <dbReference type="ARBA" id="ARBA00023136"/>
    </source>
</evidence>
<dbReference type="AlphaFoldDB" id="A0A2W1JPC2"/>
<keyword evidence="3" id="KW-0998">Cell outer membrane</keyword>
<dbReference type="PRINTS" id="PR01021">
    <property type="entry name" value="OMPADOMAIN"/>
</dbReference>
<dbReference type="PROSITE" id="PS51123">
    <property type="entry name" value="OMPA_2"/>
    <property type="match status" value="1"/>
</dbReference>
<name>A0A2W1JPC2_9CYAN</name>
<evidence type="ECO:0000313" key="8">
    <source>
        <dbReference type="EMBL" id="PZD70737.1"/>
    </source>
</evidence>
<evidence type="ECO:0000256" key="4">
    <source>
        <dbReference type="PROSITE-ProRule" id="PRU00473"/>
    </source>
</evidence>
<keyword evidence="2 4" id="KW-0472">Membrane</keyword>
<dbReference type="Gene3D" id="3.30.1330.60">
    <property type="entry name" value="OmpA-like domain"/>
    <property type="match status" value="1"/>
</dbReference>
<protein>
    <submittedName>
        <fullName evidence="8">OmpA family protein</fullName>
    </submittedName>
</protein>
<comment type="caution">
    <text evidence="8">The sequence shown here is derived from an EMBL/GenBank/DDBJ whole genome shotgun (WGS) entry which is preliminary data.</text>
</comment>
<keyword evidence="6" id="KW-0732">Signal</keyword>
<dbReference type="CDD" id="cd07185">
    <property type="entry name" value="OmpA_C-like"/>
    <property type="match status" value="1"/>
</dbReference>
<dbReference type="EMBL" id="PQWO01000029">
    <property type="protein sequence ID" value="PZD70737.1"/>
    <property type="molecule type" value="Genomic_DNA"/>
</dbReference>
<evidence type="ECO:0000256" key="6">
    <source>
        <dbReference type="SAM" id="SignalP"/>
    </source>
</evidence>
<dbReference type="GO" id="GO:0009279">
    <property type="term" value="C:cell outer membrane"/>
    <property type="evidence" value="ECO:0007669"/>
    <property type="project" value="UniProtKB-SubCell"/>
</dbReference>
<feature type="compositionally biased region" description="Basic and acidic residues" evidence="5">
    <location>
        <begin position="55"/>
        <end position="69"/>
    </location>
</feature>
<dbReference type="Proteomes" id="UP000248857">
    <property type="component" value="Unassembled WGS sequence"/>
</dbReference>
<proteinExistence type="predicted"/>
<feature type="signal peptide" evidence="6">
    <location>
        <begin position="1"/>
        <end position="19"/>
    </location>
</feature>
<gene>
    <name evidence="8" type="ORF">C1752_09731</name>
</gene>
<sequence>MSKHLTTILLLLISALVGCSEPIAELPPEPPAGKEASSPVLPSPDSELPTPSEQSQDRLDSSTRSENNDAGRPLTARVSDLNALVDELGGRVTAQEITVPLPADVLFDFDKAELRSDALPTLQRLADLIRESGDGAIQIEGHTDSKGEEAYNQPLSERRAQAVADWLTSQGIGSDRLRSSGLGESKPVAENTNADGSDNPEGRQQNRRVEVIIQRE</sequence>
<dbReference type="PANTHER" id="PTHR30329">
    <property type="entry name" value="STATOR ELEMENT OF FLAGELLAR MOTOR COMPLEX"/>
    <property type="match status" value="1"/>
</dbReference>
<dbReference type="Pfam" id="PF00691">
    <property type="entry name" value="OmpA"/>
    <property type="match status" value="1"/>
</dbReference>
<feature type="region of interest" description="Disordered" evidence="5">
    <location>
        <begin position="173"/>
        <end position="216"/>
    </location>
</feature>
<evidence type="ECO:0000256" key="1">
    <source>
        <dbReference type="ARBA" id="ARBA00004442"/>
    </source>
</evidence>
<dbReference type="InterPro" id="IPR050330">
    <property type="entry name" value="Bact_OuterMem_StrucFunc"/>
</dbReference>
<evidence type="ECO:0000313" key="9">
    <source>
        <dbReference type="Proteomes" id="UP000248857"/>
    </source>
</evidence>
<reference evidence="8 9" key="1">
    <citation type="journal article" date="2018" name="Sci. Rep.">
        <title>A novel species of the marine cyanobacterium Acaryochloris with a unique pigment content and lifestyle.</title>
        <authorList>
            <person name="Partensky F."/>
            <person name="Six C."/>
            <person name="Ratin M."/>
            <person name="Garczarek L."/>
            <person name="Vaulot D."/>
            <person name="Probert I."/>
            <person name="Calteau A."/>
            <person name="Gourvil P."/>
            <person name="Marie D."/>
            <person name="Grebert T."/>
            <person name="Bouchier C."/>
            <person name="Le Panse S."/>
            <person name="Gachenot M."/>
            <person name="Rodriguez F."/>
            <person name="Garrido J.L."/>
        </authorList>
    </citation>
    <scope>NUCLEOTIDE SEQUENCE [LARGE SCALE GENOMIC DNA]</scope>
    <source>
        <strain evidence="8 9">RCC1774</strain>
    </source>
</reference>
<feature type="domain" description="OmpA-like" evidence="7">
    <location>
        <begin position="94"/>
        <end position="216"/>
    </location>
</feature>
<dbReference type="RefSeq" id="WP_110988742.1">
    <property type="nucleotide sequence ID" value="NZ_CAWNWM010000029.1"/>
</dbReference>
<accession>A0A2W1JPC2</accession>
<comment type="subcellular location">
    <subcellularLocation>
        <location evidence="1">Cell outer membrane</location>
    </subcellularLocation>
</comment>
<dbReference type="InterPro" id="IPR036737">
    <property type="entry name" value="OmpA-like_sf"/>
</dbReference>
<feature type="compositionally biased region" description="Basic and acidic residues" evidence="5">
    <location>
        <begin position="207"/>
        <end position="216"/>
    </location>
</feature>
<evidence type="ECO:0000256" key="5">
    <source>
        <dbReference type="SAM" id="MobiDB-lite"/>
    </source>
</evidence>